<name>A0AAD3CI18_9STRA</name>
<dbReference type="Gene3D" id="1.10.472.10">
    <property type="entry name" value="Cyclin-like"/>
    <property type="match status" value="1"/>
</dbReference>
<dbReference type="EMBL" id="BLLK01000020">
    <property type="protein sequence ID" value="GFH45000.1"/>
    <property type="molecule type" value="Genomic_DNA"/>
</dbReference>
<feature type="region of interest" description="Disordered" evidence="1">
    <location>
        <begin position="46"/>
        <end position="88"/>
    </location>
</feature>
<organism evidence="2 3">
    <name type="scientific">Chaetoceros tenuissimus</name>
    <dbReference type="NCBI Taxonomy" id="426638"/>
    <lineage>
        <taxon>Eukaryota</taxon>
        <taxon>Sar</taxon>
        <taxon>Stramenopiles</taxon>
        <taxon>Ochrophyta</taxon>
        <taxon>Bacillariophyta</taxon>
        <taxon>Coscinodiscophyceae</taxon>
        <taxon>Chaetocerotophycidae</taxon>
        <taxon>Chaetocerotales</taxon>
        <taxon>Chaetocerotaceae</taxon>
        <taxon>Chaetoceros</taxon>
    </lineage>
</organism>
<evidence type="ECO:0000256" key="1">
    <source>
        <dbReference type="SAM" id="MobiDB-lite"/>
    </source>
</evidence>
<accession>A0AAD3CI18</accession>
<protein>
    <submittedName>
        <fullName evidence="2">Uncharacterized protein</fullName>
    </submittedName>
</protein>
<keyword evidence="3" id="KW-1185">Reference proteome</keyword>
<evidence type="ECO:0000313" key="3">
    <source>
        <dbReference type="Proteomes" id="UP001054902"/>
    </source>
</evidence>
<dbReference type="Proteomes" id="UP001054902">
    <property type="component" value="Unassembled WGS sequence"/>
</dbReference>
<comment type="caution">
    <text evidence="2">The sequence shown here is derived from an EMBL/GenBank/DDBJ whole genome shotgun (WGS) entry which is preliminary data.</text>
</comment>
<gene>
    <name evidence="2" type="ORF">CTEN210_01474</name>
</gene>
<proteinExistence type="predicted"/>
<dbReference type="AlphaFoldDB" id="A0AAD3CI18"/>
<feature type="compositionally biased region" description="Polar residues" evidence="1">
    <location>
        <begin position="46"/>
        <end position="60"/>
    </location>
</feature>
<evidence type="ECO:0000313" key="2">
    <source>
        <dbReference type="EMBL" id="GFH45000.1"/>
    </source>
</evidence>
<sequence length="521" mass="58105">MSFPHTTSPATQSPIESFAAFAQKELGPYRLADVDINESYASFAKISSGSTHSSDSYNTVTDDELHSPFDPPASKKTRRSHRRKEPESAYTYSVRRLSVANSLYSIVDKVHEDREIVTIAMNYLDRFVISKVNSLNALAIDTPRGAATRSSTNDSAVTQSRSETKTKFTIVIYALAALDLAIKLHSPHSGDAFRCAFAKVASSPIASADPGATIETALLDYKYYSKSAASRSGSSDHLSHGRRQRNLPSDTHIKFFLEQVRKEFYGDEIYKGDYFTTIRAVSLHDRVQDFSEAQLELMHELDYRLHPCSASTFINMICSFLKQDFDQVDKEYTLKKGDIRSTEELVSVMATFQVELGVMHPKTCTARASLLAISAVSNAIRALLPRKCRTSLINKLNMFSRTTVGIQINVIPGNNGCITSSPETRPIRRVLYAIWVENSKAPKEIMYHDKNETANIKDFEVPRTKRSIHDRIDLSKRARSESTQFRGNTSPDTVAQTFIGGDINDSSMPCITSGEIEKSKV</sequence>
<reference evidence="2 3" key="1">
    <citation type="journal article" date="2021" name="Sci. Rep.">
        <title>The genome of the diatom Chaetoceros tenuissimus carries an ancient integrated fragment of an extant virus.</title>
        <authorList>
            <person name="Hongo Y."/>
            <person name="Kimura K."/>
            <person name="Takaki Y."/>
            <person name="Yoshida Y."/>
            <person name="Baba S."/>
            <person name="Kobayashi G."/>
            <person name="Nagasaki K."/>
            <person name="Hano T."/>
            <person name="Tomaru Y."/>
        </authorList>
    </citation>
    <scope>NUCLEOTIDE SEQUENCE [LARGE SCALE GENOMIC DNA]</scope>
    <source>
        <strain evidence="2 3">NIES-3715</strain>
    </source>
</reference>